<dbReference type="AlphaFoldDB" id="A0A2P5Z766"/>
<protein>
    <submittedName>
        <fullName evidence="2">Glycine/betaine ABC transporter substrate-binding protein</fullName>
    </submittedName>
</protein>
<dbReference type="GO" id="GO:0022857">
    <property type="term" value="F:transmembrane transporter activity"/>
    <property type="evidence" value="ECO:0007669"/>
    <property type="project" value="InterPro"/>
</dbReference>
<gene>
    <name evidence="2" type="ORF">XsacCFBP4641_03815</name>
</gene>
<evidence type="ECO:0000313" key="2">
    <source>
        <dbReference type="EMBL" id="PPU84202.1"/>
    </source>
</evidence>
<name>A0A2P5Z766_9XANT</name>
<reference evidence="2 3" key="1">
    <citation type="submission" date="2016-08" db="EMBL/GenBank/DDBJ databases">
        <authorList>
            <person name="Seilhamer J.J."/>
        </authorList>
    </citation>
    <scope>NUCLEOTIDE SEQUENCE [LARGE SCALE GENOMIC DNA]</scope>
    <source>
        <strain evidence="2 3">CFBP4641</strain>
    </source>
</reference>
<dbReference type="GeneID" id="93879265"/>
<dbReference type="Proteomes" id="UP000247346">
    <property type="component" value="Unassembled WGS sequence"/>
</dbReference>
<comment type="caution">
    <text evidence="2">The sequence shown here is derived from an EMBL/GenBank/DDBJ whole genome shotgun (WGS) entry which is preliminary data.</text>
</comment>
<dbReference type="EMBL" id="MDEK01000003">
    <property type="protein sequence ID" value="PPU84202.1"/>
    <property type="molecule type" value="Genomic_DNA"/>
</dbReference>
<sequence length="259" mass="28650">MAQTLQVRLLTIDLSFHRAASGVIRSVLARHGVDVTETLAPHAQAFAQLHAGEADMLCSAWLPDSHGVYFAPMASRFEKVAVLYRPYAYWGVPDYVPQALVSSIEDLRKPEVTARMHKRIQGIGAGAGISRFSRAAMTQYGLAEAGYHFENGTLDDCVAAYEHAVQHGHWVVVPLWKPQFLHETYAIRPLQDPLGVMGGADEATLLARHEVMHRLPEAAAAALRNTYLGNEAVSRLDDLVSRERMDPLEAARRWSQATN</sequence>
<feature type="domain" description="ABC-type glycine betaine transport system substrate-binding" evidence="1">
    <location>
        <begin position="7"/>
        <end position="256"/>
    </location>
</feature>
<accession>A0A2P5Z766</accession>
<dbReference type="GO" id="GO:0043190">
    <property type="term" value="C:ATP-binding cassette (ABC) transporter complex"/>
    <property type="evidence" value="ECO:0007669"/>
    <property type="project" value="InterPro"/>
</dbReference>
<evidence type="ECO:0000259" key="1">
    <source>
        <dbReference type="Pfam" id="PF04069"/>
    </source>
</evidence>
<dbReference type="Pfam" id="PF04069">
    <property type="entry name" value="OpuAC"/>
    <property type="match status" value="1"/>
</dbReference>
<dbReference type="Gene3D" id="3.40.190.10">
    <property type="entry name" value="Periplasmic binding protein-like II"/>
    <property type="match status" value="1"/>
</dbReference>
<dbReference type="InterPro" id="IPR007210">
    <property type="entry name" value="ABC_Gly_betaine_transp_sub-bd"/>
</dbReference>
<evidence type="ECO:0000313" key="3">
    <source>
        <dbReference type="Proteomes" id="UP000247346"/>
    </source>
</evidence>
<dbReference type="RefSeq" id="WP_010342941.1">
    <property type="nucleotide sequence ID" value="NZ_CP132343.1"/>
</dbReference>
<proteinExistence type="predicted"/>
<organism evidence="2 3">
    <name type="scientific">Xanthomonas sacchari</name>
    <dbReference type="NCBI Taxonomy" id="56458"/>
    <lineage>
        <taxon>Bacteria</taxon>
        <taxon>Pseudomonadati</taxon>
        <taxon>Pseudomonadota</taxon>
        <taxon>Gammaproteobacteria</taxon>
        <taxon>Lysobacterales</taxon>
        <taxon>Lysobacteraceae</taxon>
        <taxon>Xanthomonas</taxon>
    </lineage>
</organism>
<dbReference type="OrthoDB" id="9787902at2"/>
<dbReference type="Gene3D" id="3.40.190.100">
    <property type="entry name" value="Glycine betaine-binding periplasmic protein, domain 2"/>
    <property type="match status" value="1"/>
</dbReference>
<dbReference type="SUPFAM" id="SSF53850">
    <property type="entry name" value="Periplasmic binding protein-like II"/>
    <property type="match status" value="1"/>
</dbReference>